<feature type="region of interest" description="Disordered" evidence="1">
    <location>
        <begin position="485"/>
        <end position="579"/>
    </location>
</feature>
<dbReference type="InterPro" id="IPR018827">
    <property type="entry name" value="YTP1_C"/>
</dbReference>
<dbReference type="Proteomes" id="UP000198372">
    <property type="component" value="Unassembled WGS sequence"/>
</dbReference>
<feature type="transmembrane region" description="Helical" evidence="2">
    <location>
        <begin position="152"/>
        <end position="170"/>
    </location>
</feature>
<feature type="transmembrane region" description="Helical" evidence="2">
    <location>
        <begin position="290"/>
        <end position="307"/>
    </location>
</feature>
<feature type="transmembrane region" description="Helical" evidence="2">
    <location>
        <begin position="84"/>
        <end position="107"/>
    </location>
</feature>
<feature type="domain" description="Protein YTP1-like C-terminal" evidence="5">
    <location>
        <begin position="194"/>
        <end position="438"/>
    </location>
</feature>
<keyword evidence="2" id="KW-1133">Transmembrane helix</keyword>
<dbReference type="InterPro" id="IPR018825">
    <property type="entry name" value="DUF2427"/>
</dbReference>
<dbReference type="EMBL" id="FMSP01000008">
    <property type="protein sequence ID" value="SCV72118.1"/>
    <property type="molecule type" value="Genomic_DNA"/>
</dbReference>
<keyword evidence="2" id="KW-0472">Membrane</keyword>
<dbReference type="OrthoDB" id="4137487at2759"/>
<feature type="transmembrane region" description="Helical" evidence="2">
    <location>
        <begin position="416"/>
        <end position="436"/>
    </location>
</feature>
<organism evidence="6 7">
    <name type="scientific">Microbotryum intermedium</name>
    <dbReference type="NCBI Taxonomy" id="269621"/>
    <lineage>
        <taxon>Eukaryota</taxon>
        <taxon>Fungi</taxon>
        <taxon>Dikarya</taxon>
        <taxon>Basidiomycota</taxon>
        <taxon>Pucciniomycotina</taxon>
        <taxon>Microbotryomycetes</taxon>
        <taxon>Microbotryales</taxon>
        <taxon>Microbotryaceae</taxon>
        <taxon>Microbotryum</taxon>
    </lineage>
</organism>
<dbReference type="PANTHER" id="PTHR31685:SF2">
    <property type="entry name" value="PROTEIN YTP1"/>
    <property type="match status" value="1"/>
</dbReference>
<dbReference type="AlphaFoldDB" id="A0A238FLR3"/>
<feature type="compositionally biased region" description="Basic and acidic residues" evidence="1">
    <location>
        <begin position="560"/>
        <end position="579"/>
    </location>
</feature>
<feature type="chain" id="PRO_5013394138" evidence="3">
    <location>
        <begin position="30"/>
        <end position="579"/>
    </location>
</feature>
<feature type="transmembrane region" description="Helical" evidence="2">
    <location>
        <begin position="191"/>
        <end position="214"/>
    </location>
</feature>
<evidence type="ECO:0000313" key="6">
    <source>
        <dbReference type="EMBL" id="SCV72118.1"/>
    </source>
</evidence>
<dbReference type="PANTHER" id="PTHR31685">
    <property type="entry name" value="INTEGRAL MEMBRANE PROTEIN (AFU_ORTHOLOGUE AFUA_6G12730)-RELATED"/>
    <property type="match status" value="1"/>
</dbReference>
<keyword evidence="2" id="KW-0812">Transmembrane</keyword>
<evidence type="ECO:0000259" key="4">
    <source>
        <dbReference type="Pfam" id="PF10348"/>
    </source>
</evidence>
<sequence>MSTGTRWQPLPRLGMLLFLMHLIIAVVSASASTPESTSTLTSTSASTSVIELFLRSVKRHEHHDEDYGPYEQNFMNEEPLDSMIKWHIGIQAVCWGFLFPLGMVLGLANSKFHAPLQALTSIVSLFGGNFLAHHHGGREFHTTAHSKLAHYLKYYLILQVALGTFLKLHLWQQSNFRRGVVVFHGVIGKSFPVMGWVQMIFGGIATLGFCFGEHTLQCVAHFAMGSGFIGYGIILLILFRLGARWLERRGCAQEMIDSWVLLVLGIVNTFTEHNFLGGNDGWSHKDMNHVSLGVLWWAGGALGVWLSRGRRRNIVPGLLISMTGYAMSGHAQALEFSTAVHKFFGFALIAAGFARIIEVCFVLADQPSPIISPSVSARAFQHMTPYLLVLSGLTFLSSTEEQMAWVGRDIGMDHITYANIMFATAFVIYLVAIILVETYERLKLDLGARELGITERVDDEEDAWGGGKEGRRWIMGGIIPLPKPSERFWENSSTRRGAAGSTDRQDRARAPYESVPMSMSTRRSDEDADGLRNGGSSATMTNIGEDRSVFDVGEEEEADAHEFWDEEGLKEKVGRSKSR</sequence>
<evidence type="ECO:0000256" key="3">
    <source>
        <dbReference type="SAM" id="SignalP"/>
    </source>
</evidence>
<feature type="signal peptide" evidence="3">
    <location>
        <begin position="1"/>
        <end position="29"/>
    </location>
</feature>
<keyword evidence="7" id="KW-1185">Reference proteome</keyword>
<evidence type="ECO:0000256" key="1">
    <source>
        <dbReference type="SAM" id="MobiDB-lite"/>
    </source>
</evidence>
<dbReference type="Pfam" id="PF10355">
    <property type="entry name" value="Ytp1"/>
    <property type="match status" value="1"/>
</dbReference>
<evidence type="ECO:0000256" key="2">
    <source>
        <dbReference type="SAM" id="Phobius"/>
    </source>
</evidence>
<proteinExistence type="predicted"/>
<dbReference type="Gene3D" id="1.20.120.1770">
    <property type="match status" value="1"/>
</dbReference>
<feature type="transmembrane region" description="Helical" evidence="2">
    <location>
        <begin position="114"/>
        <end position="132"/>
    </location>
</feature>
<feature type="transmembrane region" description="Helical" evidence="2">
    <location>
        <begin position="220"/>
        <end position="239"/>
    </location>
</feature>
<evidence type="ECO:0000313" key="7">
    <source>
        <dbReference type="Proteomes" id="UP000198372"/>
    </source>
</evidence>
<accession>A0A238FLR3</accession>
<keyword evidence="3" id="KW-0732">Signal</keyword>
<feature type="transmembrane region" description="Helical" evidence="2">
    <location>
        <begin position="343"/>
        <end position="363"/>
    </location>
</feature>
<feature type="transmembrane region" description="Helical" evidence="2">
    <location>
        <begin position="375"/>
        <end position="396"/>
    </location>
</feature>
<dbReference type="Pfam" id="PF10348">
    <property type="entry name" value="DUF2427"/>
    <property type="match status" value="1"/>
</dbReference>
<dbReference type="CDD" id="cd08760">
    <property type="entry name" value="Cyt_b561_FRRS1_like"/>
    <property type="match status" value="1"/>
</dbReference>
<evidence type="ECO:0000259" key="5">
    <source>
        <dbReference type="Pfam" id="PF10355"/>
    </source>
</evidence>
<gene>
    <name evidence="6" type="ORF">BQ2448_4812</name>
</gene>
<reference evidence="7" key="1">
    <citation type="submission" date="2016-09" db="EMBL/GenBank/DDBJ databases">
        <authorList>
            <person name="Jeantristanb JTB J.-T."/>
            <person name="Ricardo R."/>
        </authorList>
    </citation>
    <scope>NUCLEOTIDE SEQUENCE [LARGE SCALE GENOMIC DNA]</scope>
</reference>
<dbReference type="STRING" id="269621.A0A238FLR3"/>
<protein>
    <submittedName>
        <fullName evidence="6">BQ2448_4812 protein</fullName>
    </submittedName>
</protein>
<feature type="transmembrane region" description="Helical" evidence="2">
    <location>
        <begin position="314"/>
        <end position="331"/>
    </location>
</feature>
<feature type="transmembrane region" description="Helical" evidence="2">
    <location>
        <begin position="251"/>
        <end position="270"/>
    </location>
</feature>
<feature type="domain" description="DUF2427" evidence="4">
    <location>
        <begin position="72"/>
        <end position="169"/>
    </location>
</feature>
<name>A0A238FLR3_9BASI</name>